<dbReference type="GO" id="GO:0009263">
    <property type="term" value="P:deoxyribonucleotide biosynthetic process"/>
    <property type="evidence" value="ECO:0007669"/>
    <property type="project" value="UniProtKB-KW"/>
</dbReference>
<dbReference type="GO" id="GO:0005524">
    <property type="term" value="F:ATP binding"/>
    <property type="evidence" value="ECO:0007669"/>
    <property type="project" value="InterPro"/>
</dbReference>
<evidence type="ECO:0000313" key="7">
    <source>
        <dbReference type="EMBL" id="PPQ76655.1"/>
    </source>
</evidence>
<dbReference type="InParanoid" id="A0A409WDP8"/>
<organism evidence="7 8">
    <name type="scientific">Gymnopilus dilepis</name>
    <dbReference type="NCBI Taxonomy" id="231916"/>
    <lineage>
        <taxon>Eukaryota</taxon>
        <taxon>Fungi</taxon>
        <taxon>Dikarya</taxon>
        <taxon>Basidiomycota</taxon>
        <taxon>Agaricomycotina</taxon>
        <taxon>Agaricomycetes</taxon>
        <taxon>Agaricomycetidae</taxon>
        <taxon>Agaricales</taxon>
        <taxon>Agaricineae</taxon>
        <taxon>Hymenogastraceae</taxon>
        <taxon>Gymnopilus</taxon>
    </lineage>
</organism>
<feature type="domain" description="Ribonucleotide reductase large subunit C-terminal" evidence="6">
    <location>
        <begin position="193"/>
        <end position="660"/>
    </location>
</feature>
<comment type="function">
    <text evidence="4">Provides the precursors necessary for DNA synthesis. Catalyzes the biosynthesis of deoxyribonucleotides from the corresponding ribonucleotides.</text>
</comment>
<comment type="caution">
    <text evidence="7">The sequence shown here is derived from an EMBL/GenBank/DDBJ whole genome shotgun (WGS) entry which is preliminary data.</text>
</comment>
<keyword evidence="8" id="KW-1185">Reference proteome</keyword>
<dbReference type="STRING" id="231916.A0A409WDP8"/>
<evidence type="ECO:0000256" key="2">
    <source>
        <dbReference type="ARBA" id="ARBA00012274"/>
    </source>
</evidence>
<sequence>MLKRILDDVMKSAQPVITANELDTLLASVTARLSYVHPAYEKVAGRMAMGALYKETPSTFSESIKLSFKDHSAHFTTMYRQAVNALAPFLDAEIVADRDFDLTYDVVLLFKDVYLMRRAGRLLERPQHLFLRISVAINGPNLNGVRKTYGHLSKGLYIHEPSAMIYAGTTLGQMIPRYSLPFDGKTSMDRFMKLTECSMISYAGGSVSLSVSDYPAEGELVEGRPSTGVPAITRVFDSVIHRIGNGGDLTRGKITMYMEPWHSEIFHFLQSNTKVFAERLAQTRGLFFALWIPDLFLRRVEQGGNWSLFRPGDVPLLTSTLGNEFDEAYQMYEHRRLAVRSIPAKDLWDVILNGIMETGAKSNLAHIGRLRHGGPAADTALFSSSCETGISATASIVLPAFVSVDGTFNYQLLHRIAKSVTRDLNRVLLLNNYPSMPTAASYVLHRSIGIGIIGLADTFIALRLPYESDEALQVGRHIMETIYHGSLDMSCDLVDLYGAYPTFPGSPLSKGYFQFDLWNVEVSNDRYDWNALRMRIMHRGVANAHVVLLTDTASSSRLTSYTEGFDPLLSPVLLKGFACTAYVSLHVGLINELQKLGLWDDAMRQDLLGSCGSVQTIDRIPTVVKTLFKTAWEVKQNAIVRHAVARAPFVCQSQSIMMYRDGPSRHWLVCHLLYYHPSVSFACLS</sequence>
<dbReference type="InterPro" id="IPR013509">
    <property type="entry name" value="RNR_lsu_N"/>
</dbReference>
<dbReference type="SUPFAM" id="SSF48168">
    <property type="entry name" value="R1 subunit of ribonucleotide reductase, N-terminal domain"/>
    <property type="match status" value="1"/>
</dbReference>
<keyword evidence="4" id="KW-0215">Deoxyribonucleotide synthesis</keyword>
<dbReference type="AlphaFoldDB" id="A0A409WDP8"/>
<gene>
    <name evidence="7" type="ORF">CVT26_013945</name>
</gene>
<dbReference type="InterPro" id="IPR000788">
    <property type="entry name" value="RNR_lg_C"/>
</dbReference>
<name>A0A409WDP8_9AGAR</name>
<evidence type="ECO:0000259" key="6">
    <source>
        <dbReference type="Pfam" id="PF02867"/>
    </source>
</evidence>
<dbReference type="UniPathway" id="UPA00326"/>
<dbReference type="GO" id="GO:0004748">
    <property type="term" value="F:ribonucleoside-diphosphate reductase activity, thioredoxin disulfide as acceptor"/>
    <property type="evidence" value="ECO:0007669"/>
    <property type="project" value="UniProtKB-EC"/>
</dbReference>
<dbReference type="PANTHER" id="PTHR11573">
    <property type="entry name" value="RIBONUCLEOSIDE-DIPHOSPHATE REDUCTASE LARGE CHAIN"/>
    <property type="match status" value="1"/>
</dbReference>
<dbReference type="EMBL" id="NHYE01005135">
    <property type="protein sequence ID" value="PPQ76655.1"/>
    <property type="molecule type" value="Genomic_DNA"/>
</dbReference>
<keyword evidence="3 4" id="KW-0560">Oxidoreductase</keyword>
<reference evidence="7 8" key="1">
    <citation type="journal article" date="2018" name="Evol. Lett.">
        <title>Horizontal gene cluster transfer increased hallucinogenic mushroom diversity.</title>
        <authorList>
            <person name="Reynolds H.T."/>
            <person name="Vijayakumar V."/>
            <person name="Gluck-Thaler E."/>
            <person name="Korotkin H.B."/>
            <person name="Matheny P.B."/>
            <person name="Slot J.C."/>
        </authorList>
    </citation>
    <scope>NUCLEOTIDE SEQUENCE [LARGE SCALE GENOMIC DNA]</scope>
    <source>
        <strain evidence="7 8">SRW20</strain>
    </source>
</reference>
<evidence type="ECO:0000313" key="8">
    <source>
        <dbReference type="Proteomes" id="UP000284706"/>
    </source>
</evidence>
<evidence type="ECO:0000256" key="4">
    <source>
        <dbReference type="RuleBase" id="RU003410"/>
    </source>
</evidence>
<comment type="catalytic activity">
    <reaction evidence="4">
        <text>a 2'-deoxyribonucleoside 5'-diphosphate + [thioredoxin]-disulfide + H2O = a ribonucleoside 5'-diphosphate + [thioredoxin]-dithiol</text>
        <dbReference type="Rhea" id="RHEA:23252"/>
        <dbReference type="Rhea" id="RHEA-COMP:10698"/>
        <dbReference type="Rhea" id="RHEA-COMP:10700"/>
        <dbReference type="ChEBI" id="CHEBI:15377"/>
        <dbReference type="ChEBI" id="CHEBI:29950"/>
        <dbReference type="ChEBI" id="CHEBI:50058"/>
        <dbReference type="ChEBI" id="CHEBI:57930"/>
        <dbReference type="ChEBI" id="CHEBI:73316"/>
        <dbReference type="EC" id="1.17.4.1"/>
    </reaction>
</comment>
<dbReference type="Pfam" id="PF02867">
    <property type="entry name" value="Ribonuc_red_lgC"/>
    <property type="match status" value="1"/>
</dbReference>
<dbReference type="Gene3D" id="3.20.70.20">
    <property type="match status" value="1"/>
</dbReference>
<dbReference type="InterPro" id="IPR008926">
    <property type="entry name" value="RNR_R1-su_N"/>
</dbReference>
<dbReference type="InterPro" id="IPR039718">
    <property type="entry name" value="Rrm1"/>
</dbReference>
<comment type="similarity">
    <text evidence="1 4">Belongs to the ribonucleoside diphosphate reductase large chain family.</text>
</comment>
<feature type="domain" description="Ribonucleotide reductase large subunit N-terminal" evidence="5">
    <location>
        <begin position="101"/>
        <end position="172"/>
    </location>
</feature>
<dbReference type="Pfam" id="PF00317">
    <property type="entry name" value="Ribonuc_red_lgN"/>
    <property type="match status" value="1"/>
</dbReference>
<dbReference type="PRINTS" id="PR01183">
    <property type="entry name" value="RIBORDTASEM1"/>
</dbReference>
<accession>A0A409WDP8</accession>
<evidence type="ECO:0000256" key="3">
    <source>
        <dbReference type="ARBA" id="ARBA00023002"/>
    </source>
</evidence>
<protein>
    <recommendedName>
        <fullName evidence="2 4">Ribonucleoside-diphosphate reductase</fullName>
        <ecNumber evidence="2 4">1.17.4.1</ecNumber>
    </recommendedName>
</protein>
<dbReference type="Proteomes" id="UP000284706">
    <property type="component" value="Unassembled WGS sequence"/>
</dbReference>
<dbReference type="EC" id="1.17.4.1" evidence="2 4"/>
<evidence type="ECO:0000256" key="1">
    <source>
        <dbReference type="ARBA" id="ARBA00010406"/>
    </source>
</evidence>
<proteinExistence type="inferred from homology"/>
<evidence type="ECO:0000259" key="5">
    <source>
        <dbReference type="Pfam" id="PF00317"/>
    </source>
</evidence>
<dbReference type="PANTHER" id="PTHR11573:SF6">
    <property type="entry name" value="RIBONUCLEOSIDE-DIPHOSPHATE REDUCTASE LARGE SUBUNIT"/>
    <property type="match status" value="1"/>
</dbReference>
<dbReference type="SUPFAM" id="SSF51998">
    <property type="entry name" value="PFL-like glycyl radical enzymes"/>
    <property type="match status" value="1"/>
</dbReference>
<dbReference type="OrthoDB" id="3000483at2759"/>
<dbReference type="GO" id="GO:0005971">
    <property type="term" value="C:ribonucleoside-diphosphate reductase complex"/>
    <property type="evidence" value="ECO:0007669"/>
    <property type="project" value="TreeGrafter"/>
</dbReference>